<feature type="region of interest" description="Disordered" evidence="1">
    <location>
        <begin position="1"/>
        <end position="68"/>
    </location>
</feature>
<dbReference type="Pfam" id="PF03101">
    <property type="entry name" value="FAR1"/>
    <property type="match status" value="1"/>
</dbReference>
<protein>
    <recommendedName>
        <fullName evidence="2">FAR1 domain-containing protein</fullName>
    </recommendedName>
</protein>
<reference evidence="3" key="1">
    <citation type="journal article" date="2005" name="PLoS Biol.">
        <title>The genomes of Oryza sativa: a history of duplications.</title>
        <authorList>
            <person name="Yu J."/>
            <person name="Wang J."/>
            <person name="Lin W."/>
            <person name="Li S."/>
            <person name="Li H."/>
            <person name="Zhou J."/>
            <person name="Ni P."/>
            <person name="Dong W."/>
            <person name="Hu S."/>
            <person name="Zeng C."/>
            <person name="Zhang J."/>
            <person name="Zhang Y."/>
            <person name="Li R."/>
            <person name="Xu Z."/>
            <person name="Li S."/>
            <person name="Li X."/>
            <person name="Zheng H."/>
            <person name="Cong L."/>
            <person name="Lin L."/>
            <person name="Yin J."/>
            <person name="Geng J."/>
            <person name="Li G."/>
            <person name="Shi J."/>
            <person name="Liu J."/>
            <person name="Lv H."/>
            <person name="Li J."/>
            <person name="Wang J."/>
            <person name="Deng Y."/>
            <person name="Ran L."/>
            <person name="Shi X."/>
            <person name="Wang X."/>
            <person name="Wu Q."/>
            <person name="Li C."/>
            <person name="Ren X."/>
            <person name="Wang J."/>
            <person name="Wang X."/>
            <person name="Li D."/>
            <person name="Liu D."/>
            <person name="Zhang X."/>
            <person name="Ji Z."/>
            <person name="Zhao W."/>
            <person name="Sun Y."/>
            <person name="Zhang Z."/>
            <person name="Bao J."/>
            <person name="Han Y."/>
            <person name="Dong L."/>
            <person name="Ji J."/>
            <person name="Chen P."/>
            <person name="Wu S."/>
            <person name="Liu J."/>
            <person name="Xiao Y."/>
            <person name="Bu D."/>
            <person name="Tan J."/>
            <person name="Yang L."/>
            <person name="Ye C."/>
            <person name="Zhang J."/>
            <person name="Xu J."/>
            <person name="Zhou Y."/>
            <person name="Yu Y."/>
            <person name="Zhang B."/>
            <person name="Zhuang S."/>
            <person name="Wei H."/>
            <person name="Liu B."/>
            <person name="Lei M."/>
            <person name="Yu H."/>
            <person name="Li Y."/>
            <person name="Xu H."/>
            <person name="Wei S."/>
            <person name="He X."/>
            <person name="Fang L."/>
            <person name="Zhang Z."/>
            <person name="Zhang Y."/>
            <person name="Huang X."/>
            <person name="Su Z."/>
            <person name="Tong W."/>
            <person name="Li J."/>
            <person name="Tong Z."/>
            <person name="Li S."/>
            <person name="Ye J."/>
            <person name="Wang L."/>
            <person name="Fang L."/>
            <person name="Lei T."/>
            <person name="Chen C."/>
            <person name="Chen H."/>
            <person name="Xu Z."/>
            <person name="Li H."/>
            <person name="Huang H."/>
            <person name="Zhang F."/>
            <person name="Xu H."/>
            <person name="Li N."/>
            <person name="Zhao C."/>
            <person name="Li S."/>
            <person name="Dong L."/>
            <person name="Huang Y."/>
            <person name="Li L."/>
            <person name="Xi Y."/>
            <person name="Qi Q."/>
            <person name="Li W."/>
            <person name="Zhang B."/>
            <person name="Hu W."/>
            <person name="Zhang Y."/>
            <person name="Tian X."/>
            <person name="Jiao Y."/>
            <person name="Liang X."/>
            <person name="Jin J."/>
            <person name="Gao L."/>
            <person name="Zheng W."/>
            <person name="Hao B."/>
            <person name="Liu S."/>
            <person name="Wang W."/>
            <person name="Yuan L."/>
            <person name="Cao M."/>
            <person name="McDermott J."/>
            <person name="Samudrala R."/>
            <person name="Wang J."/>
            <person name="Wong G.K."/>
            <person name="Yang H."/>
        </authorList>
    </citation>
    <scope>NUCLEOTIDE SEQUENCE [LARGE SCALE GENOMIC DNA]</scope>
</reference>
<dbReference type="AlphaFoldDB" id="B9FMI6"/>
<dbReference type="Proteomes" id="UP000007752">
    <property type="component" value="Chromosome 5"/>
</dbReference>
<reference evidence="3" key="2">
    <citation type="submission" date="2008-12" db="EMBL/GenBank/DDBJ databases">
        <title>Improved gene annotation of the rice (Oryza sativa) genomes.</title>
        <authorList>
            <person name="Wang J."/>
            <person name="Li R."/>
            <person name="Fan W."/>
            <person name="Huang Q."/>
            <person name="Zhang J."/>
            <person name="Zhou Y."/>
            <person name="Hu Y."/>
            <person name="Zi S."/>
            <person name="Li J."/>
            <person name="Ni P."/>
            <person name="Zheng H."/>
            <person name="Zhang Y."/>
            <person name="Zhao M."/>
            <person name="Hao Q."/>
            <person name="McDermott J."/>
            <person name="Samudrala R."/>
            <person name="Kristiansen K."/>
            <person name="Wong G.K.-S."/>
        </authorList>
    </citation>
    <scope>NUCLEOTIDE SEQUENCE</scope>
</reference>
<dbReference type="EMBL" id="CM000142">
    <property type="protein sequence ID" value="EEE62373.1"/>
    <property type="molecule type" value="Genomic_DNA"/>
</dbReference>
<gene>
    <name evidence="3" type="ORF">OsJ_17162</name>
</gene>
<feature type="compositionally biased region" description="Polar residues" evidence="1">
    <location>
        <begin position="31"/>
        <end position="41"/>
    </location>
</feature>
<evidence type="ECO:0000256" key="1">
    <source>
        <dbReference type="SAM" id="MobiDB-lite"/>
    </source>
</evidence>
<proteinExistence type="predicted"/>
<accession>B9FMI6</accession>
<evidence type="ECO:0000313" key="3">
    <source>
        <dbReference type="EMBL" id="EEE62373.1"/>
    </source>
</evidence>
<feature type="compositionally biased region" description="Basic and acidic residues" evidence="1">
    <location>
        <begin position="21"/>
        <end position="30"/>
    </location>
</feature>
<dbReference type="InterPro" id="IPR004330">
    <property type="entry name" value="FAR1_DNA_bnd_dom"/>
</dbReference>
<evidence type="ECO:0000259" key="2">
    <source>
        <dbReference type="Pfam" id="PF03101"/>
    </source>
</evidence>
<feature type="domain" description="FAR1" evidence="2">
    <location>
        <begin position="98"/>
        <end position="141"/>
    </location>
</feature>
<organism evidence="3">
    <name type="scientific">Oryza sativa subsp. japonica</name>
    <name type="common">Rice</name>
    <dbReference type="NCBI Taxonomy" id="39947"/>
    <lineage>
        <taxon>Eukaryota</taxon>
        <taxon>Viridiplantae</taxon>
        <taxon>Streptophyta</taxon>
        <taxon>Embryophyta</taxon>
        <taxon>Tracheophyta</taxon>
        <taxon>Spermatophyta</taxon>
        <taxon>Magnoliopsida</taxon>
        <taxon>Liliopsida</taxon>
        <taxon>Poales</taxon>
        <taxon>Poaceae</taxon>
        <taxon>BOP clade</taxon>
        <taxon>Oryzoideae</taxon>
        <taxon>Oryzeae</taxon>
        <taxon>Oryzinae</taxon>
        <taxon>Oryza</taxon>
        <taxon>Oryza sativa</taxon>
    </lineage>
</organism>
<dbReference type="PANTHER" id="PTHR46328">
    <property type="entry name" value="FAR-RED IMPAIRED RESPONSIVE (FAR1) FAMILY PROTEIN-RELATED"/>
    <property type="match status" value="1"/>
</dbReference>
<name>B9FMI6_ORYSJ</name>
<sequence>MGEFRGTGNEDDAKCGTGNEDDAKCGKDCSTDSYMDNSSNTNDDDYAECSLGDHNKSKPNDPSSSHNVFHSVEEDNVALDEYWNIVQMNFQTEDECYNFYNSYAKRKGFSVRKDIVRREKRVGAIEYRRFVCSKEGIRDPSLVKPEDREFALQEDFEYGVYDDQTNMVEQIIQLEIRRSSGRMSLNGIKKLNLLRASKETLQVKDGELQNLANNIRARDATIKEIADKLTQTAQAAEAAASATHTMDEHRRLLCSEIERLRHYKQWKDKCNNPCSRLSKEKDQLLKERDAALQEAHMWRTELGKAREQAVVQEATIARVDGMLRASEADAWMKTLECTQVWMLQRLGGSVHIIHHIPEDHTSMADGLPVRRNAGYILEQSYYFTSIVDIVLCFAGFLTN</sequence>